<evidence type="ECO:0000313" key="2">
    <source>
        <dbReference type="EMBL" id="GAK51383.1"/>
    </source>
</evidence>
<dbReference type="Gene3D" id="3.30.10.20">
    <property type="match status" value="3"/>
</dbReference>
<evidence type="ECO:0000313" key="3">
    <source>
        <dbReference type="Proteomes" id="UP000030700"/>
    </source>
</evidence>
<keyword evidence="2" id="KW-0808">Transferase</keyword>
<protein>
    <submittedName>
        <fullName evidence="2">Serine/threonine protein kinase with PASTA sensor(S)</fullName>
    </submittedName>
</protein>
<dbReference type="HOGENOM" id="CLU_854333_0_0_0"/>
<feature type="domain" description="PASTA" evidence="1">
    <location>
        <begin position="35"/>
        <end position="102"/>
    </location>
</feature>
<sequence>MRKFLLAILKFVIFVVFLLAITLFSSVATFRYIFATSQVMIPDIVGKTTDFAADLLSEQHLRLAVVEEQLDSKLPEGHILAQDPLAGTKAPKNQVVRVVISKGLETVPVPDVTGKTLAEAKRLLRQQQFRVGSVMYAHTNEMPADKIFAQTPQANRDGKIGEKVHLMISEGAYKSVMVMPDLVEQQFSYAAQIVEQLGLVVGNIAYEEYESVPPDTVLSHVPKPGALVEEQNMVTFVLSGKPRKSAKQQAEETFSLQYQPMEYTIPPGPFEVEVLAVVKNADGEAEIYRQLVMPGHRVILQIPVIGNTVVELYVDGALEVVQRFQ</sequence>
<organism evidence="2">
    <name type="scientific">Candidatus Moduliflexus flocculans</name>
    <dbReference type="NCBI Taxonomy" id="1499966"/>
    <lineage>
        <taxon>Bacteria</taxon>
        <taxon>Candidatus Moduliflexota</taxon>
        <taxon>Candidatus Moduliflexia</taxon>
        <taxon>Candidatus Moduliflexales</taxon>
        <taxon>Candidatus Moduliflexaceae</taxon>
    </lineage>
</organism>
<dbReference type="Proteomes" id="UP000030700">
    <property type="component" value="Unassembled WGS sequence"/>
</dbReference>
<dbReference type="SMART" id="SM00740">
    <property type="entry name" value="PASTA"/>
    <property type="match status" value="3"/>
</dbReference>
<name>A0A081BLW7_9BACT</name>
<keyword evidence="2" id="KW-0418">Kinase</keyword>
<dbReference type="AlphaFoldDB" id="A0A081BLW7"/>
<dbReference type="CDD" id="cd06577">
    <property type="entry name" value="PASTA_pknB"/>
    <property type="match status" value="3"/>
</dbReference>
<evidence type="ECO:0000259" key="1">
    <source>
        <dbReference type="PROSITE" id="PS51178"/>
    </source>
</evidence>
<feature type="domain" description="PASTA" evidence="1">
    <location>
        <begin position="103"/>
        <end position="170"/>
    </location>
</feature>
<gene>
    <name evidence="2" type="ORF">U14_02627</name>
</gene>
<proteinExistence type="predicted"/>
<dbReference type="STRING" id="1499966.U14_02627"/>
<dbReference type="InterPro" id="IPR005543">
    <property type="entry name" value="PASTA_dom"/>
</dbReference>
<dbReference type="Pfam" id="PF03793">
    <property type="entry name" value="PASTA"/>
    <property type="match status" value="3"/>
</dbReference>
<dbReference type="GO" id="GO:0004674">
    <property type="term" value="F:protein serine/threonine kinase activity"/>
    <property type="evidence" value="ECO:0007669"/>
    <property type="project" value="UniProtKB-KW"/>
</dbReference>
<keyword evidence="3" id="KW-1185">Reference proteome</keyword>
<accession>A0A081BLW7</accession>
<reference evidence="2" key="1">
    <citation type="journal article" date="2015" name="PeerJ">
        <title>First genomic representation of candidate bacterial phylum KSB3 points to enhanced environmental sensing as a trigger of wastewater bulking.</title>
        <authorList>
            <person name="Sekiguchi Y."/>
            <person name="Ohashi A."/>
            <person name="Parks D.H."/>
            <person name="Yamauchi T."/>
            <person name="Tyson G.W."/>
            <person name="Hugenholtz P."/>
        </authorList>
    </citation>
    <scope>NUCLEOTIDE SEQUENCE [LARGE SCALE GENOMIC DNA]</scope>
</reference>
<keyword evidence="2" id="KW-0723">Serine/threonine-protein kinase</keyword>
<feature type="domain" description="PASTA" evidence="1">
    <location>
        <begin position="173"/>
        <end position="240"/>
    </location>
</feature>
<dbReference type="PROSITE" id="PS51178">
    <property type="entry name" value="PASTA"/>
    <property type="match status" value="3"/>
</dbReference>
<dbReference type="EMBL" id="DF820457">
    <property type="protein sequence ID" value="GAK51383.1"/>
    <property type="molecule type" value="Genomic_DNA"/>
</dbReference>